<protein>
    <submittedName>
        <fullName evidence="3">Enoyl-CoA hydratase/isomerase family protein</fullName>
    </submittedName>
</protein>
<dbReference type="CDD" id="cd06558">
    <property type="entry name" value="crotonase-like"/>
    <property type="match status" value="1"/>
</dbReference>
<dbReference type="InterPro" id="IPR032259">
    <property type="entry name" value="HIBYL-CoA-H"/>
</dbReference>
<keyword evidence="1" id="KW-0378">Hydrolase</keyword>
<evidence type="ECO:0000313" key="3">
    <source>
        <dbReference type="EMBL" id="MFD2756101.1"/>
    </source>
</evidence>
<organism evidence="3 4">
    <name type="scientific">Comamonas terrae</name>
    <dbReference type="NCBI Taxonomy" id="673548"/>
    <lineage>
        <taxon>Bacteria</taxon>
        <taxon>Pseudomonadati</taxon>
        <taxon>Pseudomonadota</taxon>
        <taxon>Betaproteobacteria</taxon>
        <taxon>Burkholderiales</taxon>
        <taxon>Comamonadaceae</taxon>
        <taxon>Comamonas</taxon>
    </lineage>
</organism>
<reference evidence="4" key="1">
    <citation type="journal article" date="2019" name="Int. J. Syst. Evol. Microbiol.">
        <title>The Global Catalogue of Microorganisms (GCM) 10K type strain sequencing project: providing services to taxonomists for standard genome sequencing and annotation.</title>
        <authorList>
            <consortium name="The Broad Institute Genomics Platform"/>
            <consortium name="The Broad Institute Genome Sequencing Center for Infectious Disease"/>
            <person name="Wu L."/>
            <person name="Ma J."/>
        </authorList>
    </citation>
    <scope>NUCLEOTIDE SEQUENCE [LARGE SCALE GENOMIC DNA]</scope>
    <source>
        <strain evidence="4">TISTR 1906</strain>
    </source>
</reference>
<sequence>MAETLLNPQSDVIAEVRGRLGMITLNRAKALNALSLGMVRDLLAALLAWQNDDKVMAVAIRGMGKEGAFGAFCAGGDIRFLHAAGSTGNPQLEDFFTEEYTLNHLIHHYGKPYIAFMDGIVMGGGMGISQGGSLRIVTERTKMAMPETAIGLFPDVGGGYFLSRCPGHVGEWLALTGETIAAGDAVAFGLADGCIPSDQQAVLWETLATTDFANVQALDAVVRARFVEMPARNAARREEIDACFARPSVLEIEQSLRAGSDWAQTQADVLRKRSPLMLHVVLEQIRRARGMTLAEDLRMERDMVRHCFYLRPGQSETVEGIRALAVDKDHQPRWNPARIEDVQEAQWQAFFDSPWPAFAHPLRYLRH</sequence>
<proteinExistence type="predicted"/>
<dbReference type="Gene3D" id="3.90.226.10">
    <property type="entry name" value="2-enoyl-CoA Hydratase, Chain A, domain 1"/>
    <property type="match status" value="1"/>
</dbReference>
<dbReference type="NCBIfam" id="NF004127">
    <property type="entry name" value="PRK05617.1"/>
    <property type="match status" value="1"/>
</dbReference>
<dbReference type="Proteomes" id="UP001597463">
    <property type="component" value="Unassembled WGS sequence"/>
</dbReference>
<dbReference type="InterPro" id="IPR029045">
    <property type="entry name" value="ClpP/crotonase-like_dom_sf"/>
</dbReference>
<name>A0ABW5UR36_9BURK</name>
<comment type="caution">
    <text evidence="3">The sequence shown here is derived from an EMBL/GenBank/DDBJ whole genome shotgun (WGS) entry which is preliminary data.</text>
</comment>
<feature type="domain" description="Enoyl-CoA hydratase/isomerase" evidence="2">
    <location>
        <begin position="21"/>
        <end position="351"/>
    </location>
</feature>
<keyword evidence="4" id="KW-1185">Reference proteome</keyword>
<dbReference type="PANTHER" id="PTHR43176">
    <property type="entry name" value="3-HYDROXYISOBUTYRYL-COA HYDROLASE-RELATED"/>
    <property type="match status" value="1"/>
</dbReference>
<evidence type="ECO:0000313" key="4">
    <source>
        <dbReference type="Proteomes" id="UP001597463"/>
    </source>
</evidence>
<dbReference type="Pfam" id="PF16113">
    <property type="entry name" value="ECH_2"/>
    <property type="match status" value="1"/>
</dbReference>
<dbReference type="PANTHER" id="PTHR43176:SF6">
    <property type="entry name" value="3-HYDROXYISOBUTYRYL-COA HYDROLASE"/>
    <property type="match status" value="1"/>
</dbReference>
<evidence type="ECO:0000256" key="1">
    <source>
        <dbReference type="ARBA" id="ARBA00022801"/>
    </source>
</evidence>
<accession>A0ABW5UR36</accession>
<evidence type="ECO:0000259" key="2">
    <source>
        <dbReference type="Pfam" id="PF16113"/>
    </source>
</evidence>
<gene>
    <name evidence="3" type="ORF">ACFSW6_18685</name>
</gene>
<dbReference type="SUPFAM" id="SSF52096">
    <property type="entry name" value="ClpP/crotonase"/>
    <property type="match status" value="1"/>
</dbReference>
<dbReference type="InterPro" id="IPR045004">
    <property type="entry name" value="ECH_dom"/>
</dbReference>
<dbReference type="EMBL" id="JBHUMV010000009">
    <property type="protein sequence ID" value="MFD2756101.1"/>
    <property type="molecule type" value="Genomic_DNA"/>
</dbReference>
<dbReference type="RefSeq" id="WP_066478949.1">
    <property type="nucleotide sequence ID" value="NZ_BCNT01000009.1"/>
</dbReference>